<accession>A0A9N9VLT2</accession>
<evidence type="ECO:0000313" key="2">
    <source>
        <dbReference type="EMBL" id="CAH0025844.1"/>
    </source>
</evidence>
<protein>
    <recommendedName>
        <fullName evidence="1">Amidohydrolase-related domain-containing protein</fullName>
    </recommendedName>
</protein>
<dbReference type="Gene3D" id="2.30.40.10">
    <property type="entry name" value="Urease, subunit C, domain 1"/>
    <property type="match status" value="1"/>
</dbReference>
<dbReference type="InterPro" id="IPR011059">
    <property type="entry name" value="Metal-dep_hydrolase_composite"/>
</dbReference>
<dbReference type="Pfam" id="PF01979">
    <property type="entry name" value="Amidohydro_1"/>
    <property type="match status" value="1"/>
</dbReference>
<name>A0A9N9VLT2_9HYPO</name>
<dbReference type="GO" id="GO:0016810">
    <property type="term" value="F:hydrolase activity, acting on carbon-nitrogen (but not peptide) bonds"/>
    <property type="evidence" value="ECO:0007669"/>
    <property type="project" value="InterPro"/>
</dbReference>
<gene>
    <name evidence="2" type="ORF">CRHIZ90672A_00008549</name>
</gene>
<dbReference type="AlphaFoldDB" id="A0A9N9VLT2"/>
<comment type="caution">
    <text evidence="2">The sequence shown here is derived from an EMBL/GenBank/DDBJ whole genome shotgun (WGS) entry which is preliminary data.</text>
</comment>
<dbReference type="Proteomes" id="UP000696573">
    <property type="component" value="Unassembled WGS sequence"/>
</dbReference>
<reference evidence="2" key="1">
    <citation type="submission" date="2021-10" db="EMBL/GenBank/DDBJ databases">
        <authorList>
            <person name="Piombo E."/>
        </authorList>
    </citation>
    <scope>NUCLEOTIDE SEQUENCE</scope>
</reference>
<dbReference type="PROSITE" id="PS51257">
    <property type="entry name" value="PROKAR_LIPOPROTEIN"/>
    <property type="match status" value="1"/>
</dbReference>
<evidence type="ECO:0000259" key="1">
    <source>
        <dbReference type="Pfam" id="PF01979"/>
    </source>
</evidence>
<dbReference type="SUPFAM" id="SSF51556">
    <property type="entry name" value="Metallo-dependent hydrolases"/>
    <property type="match status" value="1"/>
</dbReference>
<proteinExistence type="predicted"/>
<dbReference type="EMBL" id="CABFNQ020000715">
    <property type="protein sequence ID" value="CAH0025844.1"/>
    <property type="molecule type" value="Genomic_DNA"/>
</dbReference>
<sequence>MLPPKILISLCGYSVTIQACSLHDIAPVPSSDLARRSVLPGKKLPTVIKNVRIFDGWRMTDPLDISFHGETISPGPFHPEKPEVTVDGTGKFLIPGLIDSHLHISRVSDLELLASYGVTTGVHMSCQSYEACHAFRNQTDLTSIIFAGTAFTGAGNSSSNLPQTGVPFPDLDEATIIANVFNNGSDVFKVAINDDGPTQDVLNGLIHETHKVGRQAMTHATTREAFAWAVCAKTDGLQHMAADGPLSRCIIDQILKNRQFVTPTMNIFKQAFENPLILNFLRPNGAGNITYEAVVSNVRLLHKAGVPLLAGTDAVGVVTPMISVPFGSTLHWELQNLVVAGLSPLESLRAATVVPALYHRLEDRGAIEHGKRADLVLLNSNPLDDIVNTMDIARVWVAGVEFQDSSGKSEKL</sequence>
<dbReference type="SUPFAM" id="SSF51338">
    <property type="entry name" value="Composite domain of metallo-dependent hydrolases"/>
    <property type="match status" value="1"/>
</dbReference>
<dbReference type="PANTHER" id="PTHR43135:SF3">
    <property type="entry name" value="ALPHA-D-RIBOSE 1-METHYLPHOSPHONATE 5-TRIPHOSPHATE DIPHOSPHATASE"/>
    <property type="match status" value="1"/>
</dbReference>
<dbReference type="OrthoDB" id="194468at2759"/>
<evidence type="ECO:0000313" key="3">
    <source>
        <dbReference type="Proteomes" id="UP000696573"/>
    </source>
</evidence>
<dbReference type="Gene3D" id="3.40.50.10910">
    <property type="entry name" value="Amidohydrolase"/>
    <property type="match status" value="1"/>
</dbReference>
<dbReference type="InterPro" id="IPR032466">
    <property type="entry name" value="Metal_Hydrolase"/>
</dbReference>
<dbReference type="InterPro" id="IPR006680">
    <property type="entry name" value="Amidohydro-rel"/>
</dbReference>
<keyword evidence="3" id="KW-1185">Reference proteome</keyword>
<dbReference type="PANTHER" id="PTHR43135">
    <property type="entry name" value="ALPHA-D-RIBOSE 1-METHYLPHOSPHONATE 5-TRIPHOSPHATE DIPHOSPHATASE"/>
    <property type="match status" value="1"/>
</dbReference>
<feature type="domain" description="Amidohydrolase-related" evidence="1">
    <location>
        <begin position="92"/>
        <end position="399"/>
    </location>
</feature>
<dbReference type="InterPro" id="IPR051781">
    <property type="entry name" value="Metallo-dep_Hydrolase"/>
</dbReference>
<dbReference type="Gene3D" id="3.30.110.90">
    <property type="entry name" value="Amidohydrolase"/>
    <property type="match status" value="1"/>
</dbReference>
<organism evidence="2 3">
    <name type="scientific">Clonostachys rhizophaga</name>
    <dbReference type="NCBI Taxonomy" id="160324"/>
    <lineage>
        <taxon>Eukaryota</taxon>
        <taxon>Fungi</taxon>
        <taxon>Dikarya</taxon>
        <taxon>Ascomycota</taxon>
        <taxon>Pezizomycotina</taxon>
        <taxon>Sordariomycetes</taxon>
        <taxon>Hypocreomycetidae</taxon>
        <taxon>Hypocreales</taxon>
        <taxon>Bionectriaceae</taxon>
        <taxon>Clonostachys</taxon>
    </lineage>
</organism>
<dbReference type="Gene3D" id="1.20.58.520">
    <property type="entry name" value="Amidohydrolase"/>
    <property type="match status" value="1"/>
</dbReference>